<gene>
    <name evidence="1" type="ORF">HAX54_042497</name>
</gene>
<name>A0ABS8VZF5_DATST</name>
<evidence type="ECO:0000313" key="2">
    <source>
        <dbReference type="Proteomes" id="UP000823775"/>
    </source>
</evidence>
<proteinExistence type="predicted"/>
<comment type="caution">
    <text evidence="1">The sequence shown here is derived from an EMBL/GenBank/DDBJ whole genome shotgun (WGS) entry which is preliminary data.</text>
</comment>
<evidence type="ECO:0000313" key="1">
    <source>
        <dbReference type="EMBL" id="MCE2055379.1"/>
    </source>
</evidence>
<dbReference type="Proteomes" id="UP000823775">
    <property type="component" value="Unassembled WGS sequence"/>
</dbReference>
<accession>A0ABS8VZF5</accession>
<keyword evidence="2" id="KW-1185">Reference proteome</keyword>
<dbReference type="EMBL" id="JACEIK010006266">
    <property type="protein sequence ID" value="MCE2055379.1"/>
    <property type="molecule type" value="Genomic_DNA"/>
</dbReference>
<reference evidence="1 2" key="1">
    <citation type="journal article" date="2021" name="BMC Genomics">
        <title>Datura genome reveals duplications of psychoactive alkaloid biosynthetic genes and high mutation rate following tissue culture.</title>
        <authorList>
            <person name="Rajewski A."/>
            <person name="Carter-House D."/>
            <person name="Stajich J."/>
            <person name="Litt A."/>
        </authorList>
    </citation>
    <scope>NUCLEOTIDE SEQUENCE [LARGE SCALE GENOMIC DNA]</scope>
    <source>
        <strain evidence="1">AR-01</strain>
    </source>
</reference>
<organism evidence="1 2">
    <name type="scientific">Datura stramonium</name>
    <name type="common">Jimsonweed</name>
    <name type="synonym">Common thornapple</name>
    <dbReference type="NCBI Taxonomy" id="4076"/>
    <lineage>
        <taxon>Eukaryota</taxon>
        <taxon>Viridiplantae</taxon>
        <taxon>Streptophyta</taxon>
        <taxon>Embryophyta</taxon>
        <taxon>Tracheophyta</taxon>
        <taxon>Spermatophyta</taxon>
        <taxon>Magnoliopsida</taxon>
        <taxon>eudicotyledons</taxon>
        <taxon>Gunneridae</taxon>
        <taxon>Pentapetalae</taxon>
        <taxon>asterids</taxon>
        <taxon>lamiids</taxon>
        <taxon>Solanales</taxon>
        <taxon>Solanaceae</taxon>
        <taxon>Solanoideae</taxon>
        <taxon>Datureae</taxon>
        <taxon>Datura</taxon>
    </lineage>
</organism>
<sequence>MPHPNDVTCNSCICYMHPWDHLNCFSPPQGECRFPDSRFYAGLYVVFLCWSAIRRACCSGPAIVIATFSTGIDSRYRQVYTDVVVDQYLGKDSE</sequence>
<protein>
    <submittedName>
        <fullName evidence="1">Uncharacterized protein</fullName>
    </submittedName>
</protein>